<sequence length="42" mass="5081">MPERQFGGQDHRALLVRFGYDQEEQLGFLLAERQITYFIYDE</sequence>
<dbReference type="HOGENOM" id="CLU_3250850_0_0_6"/>
<evidence type="ECO:0000313" key="2">
    <source>
        <dbReference type="Proteomes" id="UP000008881"/>
    </source>
</evidence>
<accession>A0A0H3FJI8</accession>
<dbReference type="KEGG" id="eae:EAE_02730"/>
<dbReference type="AlphaFoldDB" id="A0A0H3FJI8"/>
<protein>
    <submittedName>
        <fullName evidence="1">Uncharacterized protein</fullName>
    </submittedName>
</protein>
<dbReference type="Proteomes" id="UP000008881">
    <property type="component" value="Chromosome"/>
</dbReference>
<keyword evidence="2" id="KW-1185">Reference proteome</keyword>
<dbReference type="EMBL" id="CP002824">
    <property type="protein sequence ID" value="AEG95481.1"/>
    <property type="molecule type" value="Genomic_DNA"/>
</dbReference>
<organism evidence="1 2">
    <name type="scientific">Klebsiella aerogenes (strain ATCC 13048 / DSM 30053 / CCUG 1429 / JCM 1235 / KCTC 2190 / NBRC 13534 / NCIMB 10102 / NCTC 10006 / CDC 819-56)</name>
    <name type="common">Enterobacter aerogenes</name>
    <dbReference type="NCBI Taxonomy" id="1028307"/>
    <lineage>
        <taxon>Bacteria</taxon>
        <taxon>Pseudomonadati</taxon>
        <taxon>Pseudomonadota</taxon>
        <taxon>Gammaproteobacteria</taxon>
        <taxon>Enterobacterales</taxon>
        <taxon>Enterobacteriaceae</taxon>
        <taxon>Klebsiella/Raoultella group</taxon>
        <taxon>Klebsiella</taxon>
    </lineage>
</organism>
<proteinExistence type="predicted"/>
<gene>
    <name evidence="1" type="ordered locus">EAE_02730</name>
</gene>
<evidence type="ECO:0000313" key="1">
    <source>
        <dbReference type="EMBL" id="AEG95481.1"/>
    </source>
</evidence>
<reference evidence="1 2" key="1">
    <citation type="journal article" date="2012" name="J. Bacteriol.">
        <title>Complete genome sequence of Enterobacter aerogenes KCTC 2190.</title>
        <authorList>
            <person name="Shin S.H."/>
            <person name="Kim S."/>
            <person name="Kim J.Y."/>
            <person name="Lee S."/>
            <person name="Um Y."/>
            <person name="Oh M.K."/>
            <person name="Kim Y.R."/>
            <person name="Lee J."/>
            <person name="Yang K.S."/>
        </authorList>
    </citation>
    <scope>NUCLEOTIDE SEQUENCE [LARGE SCALE GENOMIC DNA]</scope>
    <source>
        <strain evidence="1 2">KCTC 2190</strain>
    </source>
</reference>
<name>A0A0H3FJI8_KLEAK</name>